<name>A0AAF0PZD3_SOLVR</name>
<dbReference type="AlphaFoldDB" id="A0AAF0PZD3"/>
<evidence type="ECO:0000313" key="1">
    <source>
        <dbReference type="EMBL" id="WMV13889.1"/>
    </source>
</evidence>
<dbReference type="EMBL" id="CP133613">
    <property type="protein sequence ID" value="WMV13889.1"/>
    <property type="molecule type" value="Genomic_DNA"/>
</dbReference>
<evidence type="ECO:0000313" key="2">
    <source>
        <dbReference type="Proteomes" id="UP001234989"/>
    </source>
</evidence>
<gene>
    <name evidence="1" type="ORF">MTR67_007274</name>
</gene>
<sequence>MAPYETLYERRCRSPIGWLEVGEAELIRSNLVYQPMEKAKIIQESLTIVQSRYKSYTYVRRRYLEFEVHKLRTKEVALVQVLWRNQFVEEATSEAKEDLKKRYTQLFPSEEI</sequence>
<keyword evidence="2" id="KW-1185">Reference proteome</keyword>
<proteinExistence type="predicted"/>
<dbReference type="Proteomes" id="UP001234989">
    <property type="component" value="Chromosome 2"/>
</dbReference>
<organism evidence="1 2">
    <name type="scientific">Solanum verrucosum</name>
    <dbReference type="NCBI Taxonomy" id="315347"/>
    <lineage>
        <taxon>Eukaryota</taxon>
        <taxon>Viridiplantae</taxon>
        <taxon>Streptophyta</taxon>
        <taxon>Embryophyta</taxon>
        <taxon>Tracheophyta</taxon>
        <taxon>Spermatophyta</taxon>
        <taxon>Magnoliopsida</taxon>
        <taxon>eudicotyledons</taxon>
        <taxon>Gunneridae</taxon>
        <taxon>Pentapetalae</taxon>
        <taxon>asterids</taxon>
        <taxon>lamiids</taxon>
        <taxon>Solanales</taxon>
        <taxon>Solanaceae</taxon>
        <taxon>Solanoideae</taxon>
        <taxon>Solaneae</taxon>
        <taxon>Solanum</taxon>
    </lineage>
</organism>
<accession>A0AAF0PZD3</accession>
<reference evidence="1" key="1">
    <citation type="submission" date="2023-08" db="EMBL/GenBank/DDBJ databases">
        <title>A de novo genome assembly of Solanum verrucosum Schlechtendal, a Mexican diploid species geographically isolated from the other diploid A-genome species in potato relatives.</title>
        <authorList>
            <person name="Hosaka K."/>
        </authorList>
    </citation>
    <scope>NUCLEOTIDE SEQUENCE</scope>
    <source>
        <tissue evidence="1">Young leaves</tissue>
    </source>
</reference>
<protein>
    <submittedName>
        <fullName evidence="1">Uncharacterized protein</fullName>
    </submittedName>
</protein>